<keyword evidence="2" id="KW-0812">Transmembrane</keyword>
<accession>A0A183GDC8</accession>
<feature type="transmembrane region" description="Helical" evidence="2">
    <location>
        <begin position="44"/>
        <end position="66"/>
    </location>
</feature>
<dbReference type="WBParaSite" id="HPBE_0002024001-mRNA-1">
    <property type="protein sequence ID" value="HPBE_0002024001-mRNA-1"/>
    <property type="gene ID" value="HPBE_0002024001"/>
</dbReference>
<dbReference type="AlphaFoldDB" id="A0A183GDC8"/>
<feature type="region of interest" description="Disordered" evidence="1">
    <location>
        <begin position="1"/>
        <end position="36"/>
    </location>
</feature>
<feature type="transmembrane region" description="Helical" evidence="2">
    <location>
        <begin position="166"/>
        <end position="184"/>
    </location>
</feature>
<keyword evidence="4" id="KW-1185">Reference proteome</keyword>
<accession>A0A3P8CK69</accession>
<evidence type="ECO:0000256" key="2">
    <source>
        <dbReference type="SAM" id="Phobius"/>
    </source>
</evidence>
<name>A0A183GDC8_HELPZ</name>
<evidence type="ECO:0000256" key="1">
    <source>
        <dbReference type="SAM" id="MobiDB-lite"/>
    </source>
</evidence>
<evidence type="ECO:0000313" key="3">
    <source>
        <dbReference type="EMBL" id="VDP18935.1"/>
    </source>
</evidence>
<gene>
    <name evidence="3" type="ORF">HPBE_LOCUS20239</name>
</gene>
<feature type="transmembrane region" description="Helical" evidence="2">
    <location>
        <begin position="78"/>
        <end position="98"/>
    </location>
</feature>
<reference evidence="5" key="2">
    <citation type="submission" date="2019-09" db="UniProtKB">
        <authorList>
            <consortium name="WormBaseParasite"/>
        </authorList>
    </citation>
    <scope>IDENTIFICATION</scope>
</reference>
<dbReference type="Proteomes" id="UP000050761">
    <property type="component" value="Unassembled WGS sequence"/>
</dbReference>
<dbReference type="EMBL" id="UZAH01031981">
    <property type="protein sequence ID" value="VDP18935.1"/>
    <property type="molecule type" value="Genomic_DNA"/>
</dbReference>
<evidence type="ECO:0000313" key="4">
    <source>
        <dbReference type="Proteomes" id="UP000050761"/>
    </source>
</evidence>
<protein>
    <submittedName>
        <fullName evidence="5">Transmembrane protein</fullName>
    </submittedName>
</protein>
<proteinExistence type="predicted"/>
<sequence>MYKIHREGEKDKESHKSEKKRSPNHEEDDEKAKNLRPSVNPRQAITSFVSAATGLAAVTVGTVYVYRLPDTAVKARKLVIVLIIYGVLQVLLATTFFVNCMQTSIAVSKGVKDAFQIVLGLMVALVYVAISLVSMVVGVFGFYKTVALVSFVEYFDVTSTLYCPQVLFYTALVVFVLHIVLIVTKCCCCK</sequence>
<keyword evidence="2" id="KW-0472">Membrane</keyword>
<feature type="compositionally biased region" description="Basic and acidic residues" evidence="1">
    <location>
        <begin position="1"/>
        <end position="33"/>
    </location>
</feature>
<feature type="transmembrane region" description="Helical" evidence="2">
    <location>
        <begin position="119"/>
        <end position="146"/>
    </location>
</feature>
<keyword evidence="2" id="KW-1133">Transmembrane helix</keyword>
<reference evidence="3 4" key="1">
    <citation type="submission" date="2018-11" db="EMBL/GenBank/DDBJ databases">
        <authorList>
            <consortium name="Pathogen Informatics"/>
        </authorList>
    </citation>
    <scope>NUCLEOTIDE SEQUENCE [LARGE SCALE GENOMIC DNA]</scope>
</reference>
<dbReference type="OrthoDB" id="5812818at2759"/>
<evidence type="ECO:0000313" key="5">
    <source>
        <dbReference type="WBParaSite" id="HPBE_0002024001-mRNA-1"/>
    </source>
</evidence>
<organism evidence="4 5">
    <name type="scientific">Heligmosomoides polygyrus</name>
    <name type="common">Parasitic roundworm</name>
    <dbReference type="NCBI Taxonomy" id="6339"/>
    <lineage>
        <taxon>Eukaryota</taxon>
        <taxon>Metazoa</taxon>
        <taxon>Ecdysozoa</taxon>
        <taxon>Nematoda</taxon>
        <taxon>Chromadorea</taxon>
        <taxon>Rhabditida</taxon>
        <taxon>Rhabditina</taxon>
        <taxon>Rhabditomorpha</taxon>
        <taxon>Strongyloidea</taxon>
        <taxon>Heligmosomidae</taxon>
        <taxon>Heligmosomoides</taxon>
    </lineage>
</organism>